<keyword evidence="2" id="KW-1185">Reference proteome</keyword>
<dbReference type="InterPro" id="IPR053842">
    <property type="entry name" value="NikA-like"/>
</dbReference>
<dbReference type="eggNOG" id="ENOG5033NAY">
    <property type="taxonomic scope" value="Bacteria"/>
</dbReference>
<dbReference type="RefSeq" id="WP_004072130.1">
    <property type="nucleotide sequence ID" value="NZ_CM001488.1"/>
</dbReference>
<gene>
    <name evidence="1" type="ORF">DespoDRAFT_01176</name>
</gene>
<reference evidence="1 2" key="1">
    <citation type="submission" date="2011-09" db="EMBL/GenBank/DDBJ databases">
        <authorList>
            <consortium name="US DOE Joint Genome Institute (JGI-PGF)"/>
            <person name="Lucas S."/>
            <person name="Han J."/>
            <person name="Lapidus A."/>
            <person name="Cheng J.-F."/>
            <person name="Goodwin L."/>
            <person name="Pitluck S."/>
            <person name="Peters L."/>
            <person name="Land M.L."/>
            <person name="Hauser L."/>
            <person name="Orellana R."/>
            <person name="Lovley D."/>
            <person name="Woyke T.J."/>
        </authorList>
    </citation>
    <scope>NUCLEOTIDE SEQUENCE [LARGE SCALE GENOMIC DNA]</scope>
    <source>
        <strain evidence="1 2">2ac9</strain>
    </source>
</reference>
<dbReference type="AlphaFoldDB" id="I5B0X9"/>
<evidence type="ECO:0000313" key="1">
    <source>
        <dbReference type="EMBL" id="EIM63142.1"/>
    </source>
</evidence>
<accession>I5B0X9</accession>
<protein>
    <submittedName>
        <fullName evidence="1">Ribbon-helix-helix protein, copG family</fullName>
    </submittedName>
</protein>
<name>I5B0X9_9BACT</name>
<dbReference type="HOGENOM" id="CLU_2478313_0_0_7"/>
<proteinExistence type="predicted"/>
<reference evidence="1 2" key="2">
    <citation type="submission" date="2012-02" db="EMBL/GenBank/DDBJ databases">
        <title>Improved High-Quality Draft sequence of Desulfobacter postgatei 2ac9.</title>
        <authorList>
            <consortium name="US DOE Joint Genome Institute"/>
            <person name="Lucas S."/>
            <person name="Han J."/>
            <person name="Lapidus A."/>
            <person name="Cheng J.-F."/>
            <person name="Goodwin L."/>
            <person name="Pitluck S."/>
            <person name="Peters L."/>
            <person name="Ovchinnikova G."/>
            <person name="Held B."/>
            <person name="Detter J.C."/>
            <person name="Han C."/>
            <person name="Tapia R."/>
            <person name="Land M."/>
            <person name="Hauser L."/>
            <person name="Kyrpides N."/>
            <person name="Ivanova N."/>
            <person name="Pagani I."/>
            <person name="Orellana R."/>
            <person name="Lovley D."/>
            <person name="Woyke T."/>
        </authorList>
    </citation>
    <scope>NUCLEOTIDE SEQUENCE [LARGE SCALE GENOMIC DNA]</scope>
    <source>
        <strain evidence="1 2">2ac9</strain>
    </source>
</reference>
<evidence type="ECO:0000313" key="2">
    <source>
        <dbReference type="Proteomes" id="UP000005778"/>
    </source>
</evidence>
<sequence>MKKDKREITLKSYVTKKEYSQIKQLAKQTGFSVSEYMRRILTGQRIESRLDQEAFLSALKLNADLGRLGGCLNTILPRGLKMCLLQR</sequence>
<organism evidence="1 2">
    <name type="scientific">Desulfobacter postgatei 2ac9</name>
    <dbReference type="NCBI Taxonomy" id="879212"/>
    <lineage>
        <taxon>Bacteria</taxon>
        <taxon>Pseudomonadati</taxon>
        <taxon>Thermodesulfobacteriota</taxon>
        <taxon>Desulfobacteria</taxon>
        <taxon>Desulfobacterales</taxon>
        <taxon>Desulfobacteraceae</taxon>
        <taxon>Desulfobacter</taxon>
    </lineage>
</organism>
<dbReference type="Pfam" id="PF21983">
    <property type="entry name" value="NikA-like"/>
    <property type="match status" value="1"/>
</dbReference>
<dbReference type="Proteomes" id="UP000005778">
    <property type="component" value="Chromosome"/>
</dbReference>
<dbReference type="STRING" id="879212.DespoDRAFT_01176"/>
<dbReference type="EMBL" id="CM001488">
    <property type="protein sequence ID" value="EIM63142.1"/>
    <property type="molecule type" value="Genomic_DNA"/>
</dbReference>